<dbReference type="OrthoDB" id="21225at2759"/>
<gene>
    <name evidence="7" type="ORF">DCAR_006227</name>
    <name evidence="8" type="ORF">DCAR_008587</name>
    <name evidence="9" type="ORF">DCAR_0209704</name>
</gene>
<dbReference type="EMBL" id="CP093344">
    <property type="protein sequence ID" value="WOG90460.1"/>
    <property type="molecule type" value="Genomic_DNA"/>
</dbReference>
<dbReference type="PROSITE" id="PS51294">
    <property type="entry name" value="HTH_MYB"/>
    <property type="match status" value="1"/>
</dbReference>
<dbReference type="Gramene" id="KZN05390">
    <property type="protein sequence ID" value="KZN05390"/>
    <property type="gene ID" value="DCAR_006227"/>
</dbReference>
<evidence type="ECO:0000313" key="7">
    <source>
        <dbReference type="EMBL" id="KZN05390.1"/>
    </source>
</evidence>
<evidence type="ECO:0000256" key="1">
    <source>
        <dbReference type="ARBA" id="ARBA00004123"/>
    </source>
</evidence>
<dbReference type="InterPro" id="IPR017930">
    <property type="entry name" value="Myb_dom"/>
</dbReference>
<feature type="compositionally biased region" description="Polar residues" evidence="5">
    <location>
        <begin position="17"/>
        <end position="36"/>
    </location>
</feature>
<dbReference type="GO" id="GO:0005634">
    <property type="term" value="C:nucleus"/>
    <property type="evidence" value="ECO:0007669"/>
    <property type="project" value="UniProtKB-SubCell"/>
</dbReference>
<evidence type="ECO:0000313" key="8">
    <source>
        <dbReference type="EMBL" id="KZN07750.1"/>
    </source>
</evidence>
<dbReference type="PANTHER" id="PTHR31442">
    <property type="entry name" value="HOMEODOMAIN-LIKE SUPERFAMILY PROTEIN-RELATED"/>
    <property type="match status" value="1"/>
</dbReference>
<dbReference type="AlphaFoldDB" id="A0A166FGB8"/>
<dbReference type="Pfam" id="PF00249">
    <property type="entry name" value="Myb_DNA-binding"/>
    <property type="match status" value="1"/>
</dbReference>
<dbReference type="Gramene" id="KZN07750">
    <property type="protein sequence ID" value="KZN07750"/>
    <property type="gene ID" value="DCAR_008587"/>
</dbReference>
<dbReference type="InterPro" id="IPR044841">
    <property type="entry name" value="LUX/BOA-like"/>
</dbReference>
<keyword evidence="3" id="KW-0804">Transcription</keyword>
<evidence type="ECO:0000256" key="4">
    <source>
        <dbReference type="ARBA" id="ARBA00023242"/>
    </source>
</evidence>
<dbReference type="SUPFAM" id="SSF46689">
    <property type="entry name" value="Homeodomain-like"/>
    <property type="match status" value="1"/>
</dbReference>
<evidence type="ECO:0000313" key="10">
    <source>
        <dbReference type="Proteomes" id="UP000077755"/>
    </source>
</evidence>
<keyword evidence="4" id="KW-0539">Nucleus</keyword>
<accession>A0A166FGB8</accession>
<dbReference type="FunFam" id="1.10.10.60:FF:000007">
    <property type="entry name" value="Two-component response regulator"/>
    <property type="match status" value="1"/>
</dbReference>
<dbReference type="EMBL" id="LNRQ01000002">
    <property type="protein sequence ID" value="KZN07750.1"/>
    <property type="molecule type" value="Genomic_DNA"/>
</dbReference>
<dbReference type="Gene3D" id="1.10.10.60">
    <property type="entry name" value="Homeodomain-like"/>
    <property type="match status" value="1"/>
</dbReference>
<keyword evidence="2" id="KW-0805">Transcription regulation</keyword>
<dbReference type="EMBL" id="LNRQ01000002">
    <property type="protein sequence ID" value="KZN05390.1"/>
    <property type="molecule type" value="Genomic_DNA"/>
</dbReference>
<dbReference type="InterPro" id="IPR001005">
    <property type="entry name" value="SANT/Myb"/>
</dbReference>
<evidence type="ECO:0000256" key="3">
    <source>
        <dbReference type="ARBA" id="ARBA00023163"/>
    </source>
</evidence>
<dbReference type="NCBIfam" id="TIGR01557">
    <property type="entry name" value="myb_SHAQKYF"/>
    <property type="match status" value="1"/>
</dbReference>
<name>A0A166FGB8_DAUCS</name>
<feature type="domain" description="HTH myb-type" evidence="6">
    <location>
        <begin position="71"/>
        <end position="122"/>
    </location>
</feature>
<dbReference type="GO" id="GO:0003677">
    <property type="term" value="F:DNA binding"/>
    <property type="evidence" value="ECO:0007669"/>
    <property type="project" value="InterPro"/>
</dbReference>
<dbReference type="KEGG" id="dcr:108207898"/>
<organism evidence="8">
    <name type="scientific">Daucus carota subsp. sativus</name>
    <name type="common">Carrot</name>
    <dbReference type="NCBI Taxonomy" id="79200"/>
    <lineage>
        <taxon>Eukaryota</taxon>
        <taxon>Viridiplantae</taxon>
        <taxon>Streptophyta</taxon>
        <taxon>Embryophyta</taxon>
        <taxon>Tracheophyta</taxon>
        <taxon>Spermatophyta</taxon>
        <taxon>Magnoliopsida</taxon>
        <taxon>eudicotyledons</taxon>
        <taxon>Gunneridae</taxon>
        <taxon>Pentapetalae</taxon>
        <taxon>asterids</taxon>
        <taxon>campanulids</taxon>
        <taxon>Apiales</taxon>
        <taxon>Apiaceae</taxon>
        <taxon>Apioideae</taxon>
        <taxon>Scandiceae</taxon>
        <taxon>Daucinae</taxon>
        <taxon>Daucus</taxon>
        <taxon>Daucus sect. Daucus</taxon>
    </lineage>
</organism>
<feature type="region of interest" description="Disordered" evidence="5">
    <location>
        <begin position="1"/>
        <end position="64"/>
    </location>
</feature>
<dbReference type="InterPro" id="IPR006447">
    <property type="entry name" value="Myb_dom_plants"/>
</dbReference>
<reference evidence="8" key="1">
    <citation type="journal article" date="2016" name="Nat. Genet.">
        <title>A high-quality carrot genome assembly provides new insights into carotenoid accumulation and asterid genome evolution.</title>
        <authorList>
            <person name="Iorizzo M."/>
            <person name="Ellison S."/>
            <person name="Senalik D."/>
            <person name="Zeng P."/>
            <person name="Satapoomin P."/>
            <person name="Huang J."/>
            <person name="Bowman M."/>
            <person name="Iovene M."/>
            <person name="Sanseverino W."/>
            <person name="Cavagnaro P."/>
            <person name="Yildiz M."/>
            <person name="Macko-Podgorni A."/>
            <person name="Moranska E."/>
            <person name="Grzebelus E."/>
            <person name="Grzebelus D."/>
            <person name="Ashrafi H."/>
            <person name="Zheng Z."/>
            <person name="Cheng S."/>
            <person name="Spooner D."/>
            <person name="Van Deynze A."/>
            <person name="Simon P."/>
        </authorList>
    </citation>
    <scope>NUCLEOTIDE SEQUENCE [LARGE SCALE GENOMIC DNA]</scope>
    <source>
        <tissue evidence="8">Leaf</tissue>
    </source>
</reference>
<protein>
    <recommendedName>
        <fullName evidence="6">HTH myb-type domain-containing protein</fullName>
    </recommendedName>
</protein>
<sequence>MEKLYENDGFAVAGSENGETSNRVNTSFGDEINQTTENRKRKEPEGSSSGEQPDDGDQDDSHVQKRTRVIWTSEMHRKFVEAIAQLGEDRAFPKKILEEMNEPGLTKENVASHLQKYRLSLKKSLVESDFNADTGSTKTPYIYNSSLGNCQRHYMGTSQIGSRNYLPVSTSDHSSLYRINYTGIGSSGVRLAPPSYSPLNGSFGDHGGEKGDKLLSILNKRRCSNTSDHHATRSSTSHCAFMGLQFADDGKSLLVGGPKRSEGVPIENYSTNSDFYYQESAAPAFPSFSVEKYAQDSPLPPLPECEDYLEETTLPLPEFYVENSFPPLEDTVTSQPIITNSPWNSNMNMASDALINHEVSLPPLPSEITWDSYPACTTINSIPQTMTQHSVLPSESQWNANNEEQELLLPWSPSEIPWNLDLDPVP</sequence>
<dbReference type="InterPro" id="IPR009057">
    <property type="entry name" value="Homeodomain-like_sf"/>
</dbReference>
<evidence type="ECO:0000313" key="9">
    <source>
        <dbReference type="EMBL" id="WOG90460.1"/>
    </source>
</evidence>
<proteinExistence type="predicted"/>
<dbReference type="Proteomes" id="UP000077755">
    <property type="component" value="Chromosome 2"/>
</dbReference>
<reference evidence="9" key="2">
    <citation type="submission" date="2022-03" db="EMBL/GenBank/DDBJ databases">
        <title>Draft title - Genomic analysis of global carrot germplasm unveils the trajectory of domestication and the origin of high carotenoid orange carrot.</title>
        <authorList>
            <person name="Iorizzo M."/>
            <person name="Ellison S."/>
            <person name="Senalik D."/>
            <person name="Macko-Podgorni A."/>
            <person name="Grzebelus D."/>
            <person name="Bostan H."/>
            <person name="Rolling W."/>
            <person name="Curaba J."/>
            <person name="Simon P."/>
        </authorList>
    </citation>
    <scope>NUCLEOTIDE SEQUENCE</scope>
    <source>
        <tissue evidence="9">Leaf</tissue>
    </source>
</reference>
<evidence type="ECO:0000256" key="5">
    <source>
        <dbReference type="SAM" id="MobiDB-lite"/>
    </source>
</evidence>
<dbReference type="GO" id="GO:0003700">
    <property type="term" value="F:DNA-binding transcription factor activity"/>
    <property type="evidence" value="ECO:0007669"/>
    <property type="project" value="InterPro"/>
</dbReference>
<evidence type="ECO:0000256" key="2">
    <source>
        <dbReference type="ARBA" id="ARBA00023015"/>
    </source>
</evidence>
<dbReference type="PANTHER" id="PTHR31442:SF29">
    <property type="entry name" value="HOMEODOMAIN-LIKE SUPERFAMILY PROTEIN"/>
    <property type="match status" value="1"/>
</dbReference>
<comment type="subcellular location">
    <subcellularLocation>
        <location evidence="1">Nucleus</location>
    </subcellularLocation>
</comment>
<keyword evidence="10" id="KW-1185">Reference proteome</keyword>
<evidence type="ECO:0000259" key="6">
    <source>
        <dbReference type="PROSITE" id="PS51294"/>
    </source>
</evidence>